<proteinExistence type="predicted"/>
<evidence type="ECO:0000313" key="3">
    <source>
        <dbReference type="EMBL" id="STL71710.1"/>
    </source>
</evidence>
<protein>
    <submittedName>
        <fullName evidence="3">Prophage protein</fullName>
    </submittedName>
    <submittedName>
        <fullName evidence="1">Protein ninH</fullName>
    </submittedName>
</protein>
<dbReference type="EMBL" id="UGET01000004">
    <property type="protein sequence ID" value="STL71710.1"/>
    <property type="molecule type" value="Genomic_DNA"/>
</dbReference>
<name>A0A2X5M673_ECOLX</name>
<organism evidence="3 4">
    <name type="scientific">Escherichia coli</name>
    <dbReference type="NCBI Taxonomy" id="562"/>
    <lineage>
        <taxon>Bacteria</taxon>
        <taxon>Pseudomonadati</taxon>
        <taxon>Pseudomonadota</taxon>
        <taxon>Gammaproteobacteria</taxon>
        <taxon>Enterobacterales</taxon>
        <taxon>Enterobacteriaceae</taxon>
        <taxon>Escherichia</taxon>
    </lineage>
</organism>
<evidence type="ECO:0000313" key="1">
    <source>
        <dbReference type="EMBL" id="QED74180.1"/>
    </source>
</evidence>
<sequence length="64" mass="7251">MNATIQTIPELLIQTRGNQTEVARMLSCARGTVLKYNRDSKGERHVIVNGVLMVKQGKRGRRWA</sequence>
<evidence type="ECO:0000313" key="2">
    <source>
        <dbReference type="EMBL" id="RLY57362.1"/>
    </source>
</evidence>
<gene>
    <name evidence="2" type="ORF">EAI46_13375</name>
    <name evidence="1" type="ORF">FTV93_10290</name>
    <name evidence="3" type="ORF">NCTC13148_01385</name>
</gene>
<dbReference type="EMBL" id="RDDM01000091">
    <property type="protein sequence ID" value="RLY57362.1"/>
    <property type="molecule type" value="Genomic_DNA"/>
</dbReference>
<reference evidence="3 4" key="1">
    <citation type="submission" date="2018-06" db="EMBL/GenBank/DDBJ databases">
        <authorList>
            <consortium name="Pathogen Informatics"/>
            <person name="Doyle S."/>
        </authorList>
    </citation>
    <scope>NUCLEOTIDE SEQUENCE [LARGE SCALE GENOMIC DNA]</scope>
    <source>
        <strain evidence="3 4">NCTC13148</strain>
    </source>
</reference>
<accession>A0A2X5M673</accession>
<reference evidence="2 5" key="2">
    <citation type="submission" date="2018-10" db="EMBL/GenBank/DDBJ databases">
        <title>Comparison of Escherichia coli isolates recovered from retail chicken and from chicken fecal samples by antimicrobial susceptibility test and whole genome sequencing.</title>
        <authorList>
            <person name="Tang B."/>
            <person name="Ma Y."/>
            <person name="He X."/>
            <person name="Cao L."/>
            <person name="Xia X."/>
            <person name="Yang H."/>
        </authorList>
    </citation>
    <scope>NUCLEOTIDE SEQUENCE [LARGE SCALE GENOMIC DNA]</scope>
    <source>
        <strain evidence="2 5">CMJH98b</strain>
    </source>
</reference>
<dbReference type="Proteomes" id="UP000254255">
    <property type="component" value="Unassembled WGS sequence"/>
</dbReference>
<dbReference type="InterPro" id="IPR010454">
    <property type="entry name" value="Phage_NinH"/>
</dbReference>
<dbReference type="Proteomes" id="UP000281340">
    <property type="component" value="Unassembled WGS sequence"/>
</dbReference>
<evidence type="ECO:0000313" key="4">
    <source>
        <dbReference type="Proteomes" id="UP000254255"/>
    </source>
</evidence>
<dbReference type="Pfam" id="PF06322">
    <property type="entry name" value="Phage_NinH"/>
    <property type="match status" value="1"/>
</dbReference>
<dbReference type="EMBL" id="CP042615">
    <property type="protein sequence ID" value="QED74180.1"/>
    <property type="molecule type" value="Genomic_DNA"/>
</dbReference>
<reference evidence="1 6" key="4">
    <citation type="submission" date="2019-08" db="EMBL/GenBank/DDBJ databases">
        <authorList>
            <person name="Chen F.-J."/>
            <person name="Wu H.-C."/>
            <person name="Liao Y.-C."/>
            <person name="Kuo S.-C."/>
        </authorList>
    </citation>
    <scope>NUCLEOTIDE SEQUENCE [LARGE SCALE GENOMIC DNA]</scope>
    <source>
        <strain evidence="1 6">NCYU-26-73</strain>
    </source>
</reference>
<evidence type="ECO:0000313" key="5">
    <source>
        <dbReference type="Proteomes" id="UP000281340"/>
    </source>
</evidence>
<evidence type="ECO:0000313" key="6">
    <source>
        <dbReference type="Proteomes" id="UP000321299"/>
    </source>
</evidence>
<dbReference type="AlphaFoldDB" id="A0A2X5M673"/>
<dbReference type="Proteomes" id="UP000321299">
    <property type="component" value="Chromosome"/>
</dbReference>
<reference evidence="1 6" key="3">
    <citation type="submission" date="2019-08" db="EMBL/GenBank/DDBJ databases">
        <title>Plasmid- and chromosome-located mcr-3 in mcr-1-positive Escherichia coli from diseased swine, Taiwan.</title>
        <authorList>
            <person name="Hsu C.-Y."/>
            <person name="Huang W.-C."/>
            <person name="Lauderdale T.-L."/>
        </authorList>
    </citation>
    <scope>NUCLEOTIDE SEQUENCE [LARGE SCALE GENOMIC DNA]</scope>
    <source>
        <strain evidence="1 6">NCYU-26-73</strain>
    </source>
</reference>
<dbReference type="RefSeq" id="WP_016063210.1">
    <property type="nucleotide sequence ID" value="NZ_AP027500.1"/>
</dbReference>